<feature type="domain" description="N-terminal Ras-GEF" evidence="6">
    <location>
        <begin position="996"/>
        <end position="1142"/>
    </location>
</feature>
<evidence type="ECO:0000313" key="7">
    <source>
        <dbReference type="EMBL" id="ORY58952.1"/>
    </source>
</evidence>
<feature type="repeat" description="ANK" evidence="2">
    <location>
        <begin position="321"/>
        <end position="353"/>
    </location>
</feature>
<dbReference type="InterPro" id="IPR036964">
    <property type="entry name" value="RASGEF_cat_dom_sf"/>
</dbReference>
<dbReference type="SUPFAM" id="SSF48403">
    <property type="entry name" value="Ankyrin repeat"/>
    <property type="match status" value="1"/>
</dbReference>
<evidence type="ECO:0000256" key="4">
    <source>
        <dbReference type="SAM" id="MobiDB-lite"/>
    </source>
</evidence>
<feature type="domain" description="Ras-GEF" evidence="5">
    <location>
        <begin position="1186"/>
        <end position="1463"/>
    </location>
</feature>
<dbReference type="PANTHER" id="PTHR23113:SF370">
    <property type="entry name" value="RAS GUANINE NUCLEOTIDE EXCHANGE FACTOR P"/>
    <property type="match status" value="1"/>
</dbReference>
<feature type="compositionally biased region" description="Basic and acidic residues" evidence="4">
    <location>
        <begin position="1226"/>
        <end position="1247"/>
    </location>
</feature>
<dbReference type="PROSITE" id="PS50297">
    <property type="entry name" value="ANK_REP_REGION"/>
    <property type="match status" value="3"/>
</dbReference>
<feature type="compositionally biased region" description="Acidic residues" evidence="4">
    <location>
        <begin position="1463"/>
        <end position="1473"/>
    </location>
</feature>
<comment type="caution">
    <text evidence="7">The sequence shown here is derived from an EMBL/GenBank/DDBJ whole genome shotgun (WGS) entry which is preliminary data.</text>
</comment>
<evidence type="ECO:0000313" key="8">
    <source>
        <dbReference type="Proteomes" id="UP000193920"/>
    </source>
</evidence>
<feature type="compositionally biased region" description="Low complexity" evidence="4">
    <location>
        <begin position="211"/>
        <end position="230"/>
    </location>
</feature>
<accession>A0A1Y2DI95</accession>
<evidence type="ECO:0000256" key="1">
    <source>
        <dbReference type="ARBA" id="ARBA00022658"/>
    </source>
</evidence>
<feature type="repeat" description="ANK" evidence="2">
    <location>
        <begin position="288"/>
        <end position="320"/>
    </location>
</feature>
<evidence type="ECO:0000259" key="5">
    <source>
        <dbReference type="PROSITE" id="PS50009"/>
    </source>
</evidence>
<dbReference type="SUPFAM" id="SSF48366">
    <property type="entry name" value="Ras GEF"/>
    <property type="match status" value="1"/>
</dbReference>
<dbReference type="SMART" id="SM00147">
    <property type="entry name" value="RasGEF"/>
    <property type="match status" value="1"/>
</dbReference>
<dbReference type="InterPro" id="IPR002110">
    <property type="entry name" value="Ankyrin_rpt"/>
</dbReference>
<protein>
    <submittedName>
        <fullName evidence="7">Ras GEF</fullName>
    </submittedName>
</protein>
<feature type="region of interest" description="Disordered" evidence="4">
    <location>
        <begin position="153"/>
        <end position="176"/>
    </location>
</feature>
<name>A0A1Y2DI95_9FUNG</name>
<feature type="region of interest" description="Disordered" evidence="4">
    <location>
        <begin position="1226"/>
        <end position="1252"/>
    </location>
</feature>
<feature type="region of interest" description="Disordered" evidence="4">
    <location>
        <begin position="1443"/>
        <end position="1473"/>
    </location>
</feature>
<dbReference type="Pfam" id="PF00618">
    <property type="entry name" value="RasGEF_N"/>
    <property type="match status" value="1"/>
</dbReference>
<dbReference type="InterPro" id="IPR023578">
    <property type="entry name" value="Ras_GEF_dom_sf"/>
</dbReference>
<gene>
    <name evidence="7" type="ORF">LY90DRAFT_668917</name>
</gene>
<feature type="repeat" description="ANK" evidence="2">
    <location>
        <begin position="81"/>
        <end position="113"/>
    </location>
</feature>
<dbReference type="GO" id="GO:0007265">
    <property type="term" value="P:Ras protein signal transduction"/>
    <property type="evidence" value="ECO:0007669"/>
    <property type="project" value="TreeGrafter"/>
</dbReference>
<keyword evidence="8" id="KW-1185">Reference proteome</keyword>
<dbReference type="InterPro" id="IPR008937">
    <property type="entry name" value="Ras-like_GEF"/>
</dbReference>
<dbReference type="PROSITE" id="PS50009">
    <property type="entry name" value="RASGEF_CAT"/>
    <property type="match status" value="1"/>
</dbReference>
<sequence length="1473" mass="171333">MNILKTKKVENDIKRNNKIEYEYKKDVNTIKVPKYGMDKEIFQGQKLFNTCLDLNENYLKKNIKKSWNLMLNGIDTPLDDYGNTALHLATIQNDYELVSLLLLKGANPNVRNQGNVKPRMIAKIMEYPDIYKILLMHENATYMNIVSNYSSKNEETQNENNNTNNNSTVKGKSKKQKGNKLLFSLNYDDMEGFNIPTQISNSQVDGKSKSNRSSISNKVNQNENFNNENNSIYTNFSNKYERQKNFQHHKKYFPKYYLTAFNMAYLGIYKDNIYSLLDSDKIEEADENGATSLMKASYNGHLKIVEYLIGKKANVNAVDKLGYTALVWASLKGHSKVCECLVKNGADVNKVYGHGKAHAVITPLIAAAYNGSKETVITLINLGANINKKVGPGNTTALIVATLKYRFDVVNELLKRDAEFDEDISWISDGAFFMKILEKSHNHWMVDENFIESILMDNGSAATSILSDLKVKQSKEMSKKINNYSKKEKKNIKDMQSIYQHYIIKSENPEMKHVISSSIIKKNNSSLLSNESIYIDRNQQIKNKYSYIEETIGNCYFSPTVHELIQLIPLYGTELDTMWFNILRCAFQLIELVNKNEKSQYIYIYKKIEYYIGIFTKEVSKVVVTYNAENKKVVNNYSLFNNTLLIAKIKDMIIRVSDNDLHNFYYGTMLSLGCLPPMNASHDMVDKIIVLVKETFYLTKLANATGYFPKIDTELTFDYKIEENFENENVTDFQTYQQLNNLKNYGKNINSKKNELALSVEDFNTESDDNQLEFSKLIDDHIYHIESASNELFQSFMHSNQSISKIINNIREKIDILIYDIKNNKYLNNYSEKEIFSQEDINIIIIQTKNITEEGIEFLKKCVKIPLKDIFSIQINEIKDQEEKIDNLFINKNSNENEQIFDDEQIRGDLINILSPCMIKIKLMGLITKKASEKIQKMVNKSKQKNFGQQRKGFRFIGKSSKKANGSNLDISNDKSKELLREDLTDLIYERPENSTKLVIKGGKLMKLIECLTWPNDEKFFIVNGFNIDEHFEDDFIMTHHSLDSSESLYKKLTNRYENLQPPSNIDIDNVDEFELYKNEKIIPTKIRILNIIDKWIKTYKDEDICLNDKLIEQYYSFAYEASKDELKPYKNKLTFTDNTSPPKIKNDIISVSNEEPLLPKHITMNELSKLDNLLKNDSNYIFLIPEKEFAKQLTLIESKYYKLVTGTECLDQIWGSKRQKEIDSYNKSKDNKNNKNNNDNKNKDQKNNSSSELIEYPNVTRMIKHTNTLTTWVASCILNSEVLKDREKTLRYFTQLAYECYKINNFNGATAVVAGLSMGPVFRLHKTWREFRDKNKLLNENYTLVSDIVSPKGQYSNYRKKLKELDDKNEAIMPFLGVYFTDLTFVELGNNDYLDKNSNLNFEKRRKAARIINEIKHYQKKTFTFKPVDPIIDFIENLENNENQPKYSEDDLYDKSLMYEPREEEDDDDEEE</sequence>
<dbReference type="GO" id="GO:0005085">
    <property type="term" value="F:guanyl-nucleotide exchange factor activity"/>
    <property type="evidence" value="ECO:0007669"/>
    <property type="project" value="UniProtKB-KW"/>
</dbReference>
<evidence type="ECO:0000259" key="6">
    <source>
        <dbReference type="PROSITE" id="PS50212"/>
    </source>
</evidence>
<reference evidence="7 8" key="1">
    <citation type="submission" date="2016-08" db="EMBL/GenBank/DDBJ databases">
        <title>A Parts List for Fungal Cellulosomes Revealed by Comparative Genomics.</title>
        <authorList>
            <consortium name="DOE Joint Genome Institute"/>
            <person name="Haitjema C.H."/>
            <person name="Gilmore S.P."/>
            <person name="Henske J.K."/>
            <person name="Solomon K.V."/>
            <person name="De Groot R."/>
            <person name="Kuo A."/>
            <person name="Mondo S.J."/>
            <person name="Salamov A.A."/>
            <person name="Labutti K."/>
            <person name="Zhao Z."/>
            <person name="Chiniquy J."/>
            <person name="Barry K."/>
            <person name="Brewer H.M."/>
            <person name="Purvine S.O."/>
            <person name="Wright A.T."/>
            <person name="Boxma B."/>
            <person name="Van Alen T."/>
            <person name="Hackstein J.H."/>
            <person name="Baker S.E."/>
            <person name="Grigoriev I.V."/>
            <person name="O'Malley M.A."/>
        </authorList>
    </citation>
    <scope>NUCLEOTIDE SEQUENCE [LARGE SCALE GENOMIC DNA]</scope>
    <source>
        <strain evidence="7 8">G1</strain>
    </source>
</reference>
<dbReference type="PROSITE" id="PS50088">
    <property type="entry name" value="ANK_REPEAT"/>
    <property type="match status" value="3"/>
</dbReference>
<dbReference type="Gene3D" id="1.25.40.20">
    <property type="entry name" value="Ankyrin repeat-containing domain"/>
    <property type="match status" value="2"/>
</dbReference>
<dbReference type="Pfam" id="PF00023">
    <property type="entry name" value="Ank"/>
    <property type="match status" value="1"/>
</dbReference>
<dbReference type="CDD" id="cd00155">
    <property type="entry name" value="RasGEF"/>
    <property type="match status" value="1"/>
</dbReference>
<organism evidence="7 8">
    <name type="scientific">Neocallimastix californiae</name>
    <dbReference type="NCBI Taxonomy" id="1754190"/>
    <lineage>
        <taxon>Eukaryota</taxon>
        <taxon>Fungi</taxon>
        <taxon>Fungi incertae sedis</taxon>
        <taxon>Chytridiomycota</taxon>
        <taxon>Chytridiomycota incertae sedis</taxon>
        <taxon>Neocallimastigomycetes</taxon>
        <taxon>Neocallimastigales</taxon>
        <taxon>Neocallimastigaceae</taxon>
        <taxon>Neocallimastix</taxon>
    </lineage>
</organism>
<evidence type="ECO:0000256" key="3">
    <source>
        <dbReference type="PROSITE-ProRule" id="PRU00168"/>
    </source>
</evidence>
<dbReference type="EMBL" id="MCOG01000065">
    <property type="protein sequence ID" value="ORY58952.1"/>
    <property type="molecule type" value="Genomic_DNA"/>
</dbReference>
<dbReference type="Pfam" id="PF00617">
    <property type="entry name" value="RasGEF"/>
    <property type="match status" value="1"/>
</dbReference>
<dbReference type="InterPro" id="IPR000651">
    <property type="entry name" value="Ras-like_Gua-exchang_fac_N"/>
</dbReference>
<evidence type="ECO:0000256" key="2">
    <source>
        <dbReference type="PROSITE-ProRule" id="PRU00023"/>
    </source>
</evidence>
<dbReference type="STRING" id="1754190.A0A1Y2DI95"/>
<dbReference type="SMART" id="SM00248">
    <property type="entry name" value="ANK"/>
    <property type="match status" value="5"/>
</dbReference>
<keyword evidence="1 3" id="KW-0344">Guanine-nucleotide releasing factor</keyword>
<dbReference type="Gene3D" id="1.20.870.10">
    <property type="entry name" value="Son of sevenless (SoS) protein Chain: S domain 1"/>
    <property type="match status" value="1"/>
</dbReference>
<feature type="region of interest" description="Disordered" evidence="4">
    <location>
        <begin position="198"/>
        <end position="230"/>
    </location>
</feature>
<dbReference type="Gene3D" id="1.10.840.10">
    <property type="entry name" value="Ras guanine-nucleotide exchange factors catalytic domain"/>
    <property type="match status" value="1"/>
</dbReference>
<dbReference type="InterPro" id="IPR036770">
    <property type="entry name" value="Ankyrin_rpt-contain_sf"/>
</dbReference>
<dbReference type="Proteomes" id="UP000193920">
    <property type="component" value="Unassembled WGS sequence"/>
</dbReference>
<dbReference type="OrthoDB" id="546434at2759"/>
<dbReference type="SMART" id="SM00229">
    <property type="entry name" value="RasGEFN"/>
    <property type="match status" value="1"/>
</dbReference>
<feature type="compositionally biased region" description="Low complexity" evidence="4">
    <location>
        <begin position="158"/>
        <end position="170"/>
    </location>
</feature>
<dbReference type="PANTHER" id="PTHR23113">
    <property type="entry name" value="GUANINE NUCLEOTIDE EXCHANGE FACTOR"/>
    <property type="match status" value="1"/>
</dbReference>
<dbReference type="GO" id="GO:0005886">
    <property type="term" value="C:plasma membrane"/>
    <property type="evidence" value="ECO:0007669"/>
    <property type="project" value="TreeGrafter"/>
</dbReference>
<dbReference type="Pfam" id="PF12796">
    <property type="entry name" value="Ank_2"/>
    <property type="match status" value="2"/>
</dbReference>
<keyword evidence="2" id="KW-0040">ANK repeat</keyword>
<dbReference type="InterPro" id="IPR001895">
    <property type="entry name" value="RASGEF_cat_dom"/>
</dbReference>
<proteinExistence type="predicted"/>
<dbReference type="PROSITE" id="PS50212">
    <property type="entry name" value="RASGEF_NTER"/>
    <property type="match status" value="1"/>
</dbReference>